<sequence length="375" mass="42424">MIASNRRQWVFLSFAVLVLLVVGLLILVVAPSSRAGSSFDSSPWGTQQFYTYLEQQGFRVERWQRNYNNLRGKGHVLLQMSGRPIGWPPSLVEWLAQGNTLVRFYWHGEPTAAPFAERLSTPQGNVLVETRRRVPVQQGDRPLLADDHGLIVYLRRSNSPHNHEQRILGVYPWLVANVYGGESGLANFAVVAQLLQEVAEPGATIYFDEWLHGYRQRTPEDVVSETVPQTLFDYFSRTPWLAVGLQFALLLLFLLWQQSQRFGPPLLEKEPVTSNSAAYIEALAGVLERAQQRQFVLEQLQDRFRYDLAHQLGLAANPHHLPRDSELMQAWQTATGRSPDSLQALLSIPHSIDDSQLLKWLEQAASVLQALKGAV</sequence>
<keyword evidence="3" id="KW-1185">Reference proteome</keyword>
<dbReference type="RefSeq" id="WP_181495034.1">
    <property type="nucleotide sequence ID" value="NZ_CP032152.1"/>
</dbReference>
<reference evidence="3" key="1">
    <citation type="submission" date="2018-09" db="EMBL/GenBank/DDBJ databases">
        <title>Complete genome sequence of thermophilic cyanobacteria strain Thermosynechococcus elongatus PKUAC-SCTE542.</title>
        <authorList>
            <person name="Liang Y."/>
            <person name="Tang J."/>
            <person name="Daroch M."/>
        </authorList>
    </citation>
    <scope>NUCLEOTIDE SEQUENCE [LARGE SCALE GENOMIC DNA]</scope>
    <source>
        <strain evidence="3">E542</strain>
    </source>
</reference>
<feature type="domain" description="DUF4350" evidence="1">
    <location>
        <begin position="38"/>
        <end position="195"/>
    </location>
</feature>
<evidence type="ECO:0000313" key="2">
    <source>
        <dbReference type="EMBL" id="AXY68414.1"/>
    </source>
</evidence>
<name>A0A3B7MG57_9CYAN</name>
<gene>
    <name evidence="2" type="ORF">D3A95_11050</name>
</gene>
<organism evidence="2 3">
    <name type="scientific">Thermosynechococcus sichuanensis E542</name>
    <dbReference type="NCBI Taxonomy" id="2016101"/>
    <lineage>
        <taxon>Bacteria</taxon>
        <taxon>Bacillati</taxon>
        <taxon>Cyanobacteriota</taxon>
        <taxon>Cyanophyceae</taxon>
        <taxon>Acaryochloridales</taxon>
        <taxon>Thermosynechococcaceae</taxon>
        <taxon>Thermosynechococcus</taxon>
        <taxon>Thermosynechococcus sichuanensis</taxon>
    </lineage>
</organism>
<evidence type="ECO:0000259" key="1">
    <source>
        <dbReference type="Pfam" id="PF14258"/>
    </source>
</evidence>
<dbReference type="Proteomes" id="UP000261812">
    <property type="component" value="Chromosome"/>
</dbReference>
<evidence type="ECO:0000313" key="3">
    <source>
        <dbReference type="Proteomes" id="UP000261812"/>
    </source>
</evidence>
<dbReference type="AlphaFoldDB" id="A0A3B7MG57"/>
<protein>
    <submittedName>
        <fullName evidence="2">DUF4350 domain-containing protein</fullName>
    </submittedName>
</protein>
<dbReference type="InterPro" id="IPR025646">
    <property type="entry name" value="DUF4350"/>
</dbReference>
<accession>A0A3B7MG57</accession>
<proteinExistence type="predicted"/>
<dbReference type="Pfam" id="PF14258">
    <property type="entry name" value="DUF4350"/>
    <property type="match status" value="1"/>
</dbReference>
<dbReference type="EMBL" id="CP032152">
    <property type="protein sequence ID" value="AXY68414.1"/>
    <property type="molecule type" value="Genomic_DNA"/>
</dbReference>
<dbReference type="KEGG" id="tsq:D3A95_11050"/>